<evidence type="ECO:0000256" key="4">
    <source>
        <dbReference type="ARBA" id="ARBA00013208"/>
    </source>
</evidence>
<evidence type="ECO:0000256" key="2">
    <source>
        <dbReference type="ARBA" id="ARBA00004401"/>
    </source>
</evidence>
<evidence type="ECO:0000256" key="6">
    <source>
        <dbReference type="PIRSR" id="PIRSR600223-1"/>
    </source>
</evidence>
<keyword evidence="7" id="KW-0812">Transmembrane</keyword>
<feature type="compositionally biased region" description="Basic and acidic residues" evidence="8">
    <location>
        <begin position="1"/>
        <end position="17"/>
    </location>
</feature>
<accession>A0A1M7YLZ5</accession>
<dbReference type="AlphaFoldDB" id="A0A1M7YLZ5"/>
<feature type="domain" description="Peptidase S26" evidence="9">
    <location>
        <begin position="52"/>
        <end position="210"/>
    </location>
</feature>
<dbReference type="EMBL" id="FRFD01000014">
    <property type="protein sequence ID" value="SHO53612.1"/>
    <property type="molecule type" value="Genomic_DNA"/>
</dbReference>
<comment type="catalytic activity">
    <reaction evidence="1 7">
        <text>Cleavage of hydrophobic, N-terminal signal or leader sequences from secreted and periplasmic proteins.</text>
        <dbReference type="EC" id="3.4.21.89"/>
    </reaction>
</comment>
<comment type="similarity">
    <text evidence="3 7">Belongs to the peptidase S26 family.</text>
</comment>
<protein>
    <recommendedName>
        <fullName evidence="4 7">Signal peptidase I</fullName>
        <ecNumber evidence="4 7">3.4.21.89</ecNumber>
    </recommendedName>
</protein>
<evidence type="ECO:0000256" key="3">
    <source>
        <dbReference type="ARBA" id="ARBA00009370"/>
    </source>
</evidence>
<dbReference type="GO" id="GO:0005886">
    <property type="term" value="C:plasma membrane"/>
    <property type="evidence" value="ECO:0007669"/>
    <property type="project" value="UniProtKB-SubCell"/>
</dbReference>
<dbReference type="CDD" id="cd06530">
    <property type="entry name" value="S26_SPase_I"/>
    <property type="match status" value="1"/>
</dbReference>
<dbReference type="InterPro" id="IPR019533">
    <property type="entry name" value="Peptidase_S26"/>
</dbReference>
<dbReference type="PROSITE" id="PS00760">
    <property type="entry name" value="SPASE_I_2"/>
    <property type="match status" value="1"/>
</dbReference>
<dbReference type="InterPro" id="IPR019758">
    <property type="entry name" value="Pept_S26A_signal_pept_1_CS"/>
</dbReference>
<dbReference type="InterPro" id="IPR019757">
    <property type="entry name" value="Pept_S26A_signal_pept_1_Lys-AS"/>
</dbReference>
<evidence type="ECO:0000313" key="11">
    <source>
        <dbReference type="Proteomes" id="UP000184612"/>
    </source>
</evidence>
<dbReference type="GO" id="GO:0009003">
    <property type="term" value="F:signal peptidase activity"/>
    <property type="evidence" value="ECO:0007669"/>
    <property type="project" value="UniProtKB-EC"/>
</dbReference>
<reference evidence="10 11" key="1">
    <citation type="submission" date="2016-12" db="EMBL/GenBank/DDBJ databases">
        <authorList>
            <person name="Song W.-J."/>
            <person name="Kurnit D.M."/>
        </authorList>
    </citation>
    <scope>NUCLEOTIDE SEQUENCE [LARGE SCALE GENOMIC DNA]</scope>
    <source>
        <strain evidence="10 11">DSM 12503</strain>
    </source>
</reference>
<gene>
    <name evidence="10" type="ORF">SAMN02745217_04191</name>
</gene>
<keyword evidence="11" id="KW-1185">Reference proteome</keyword>
<organism evidence="10 11">
    <name type="scientific">Anaerocolumna xylanovorans DSM 12503</name>
    <dbReference type="NCBI Taxonomy" id="1121345"/>
    <lineage>
        <taxon>Bacteria</taxon>
        <taxon>Bacillati</taxon>
        <taxon>Bacillota</taxon>
        <taxon>Clostridia</taxon>
        <taxon>Lachnospirales</taxon>
        <taxon>Lachnospiraceae</taxon>
        <taxon>Anaerocolumna</taxon>
    </lineage>
</organism>
<keyword evidence="5 7" id="KW-0378">Hydrolase</keyword>
<dbReference type="STRING" id="1121345.SAMN02745217_04191"/>
<dbReference type="GO" id="GO:0004252">
    <property type="term" value="F:serine-type endopeptidase activity"/>
    <property type="evidence" value="ECO:0007669"/>
    <property type="project" value="InterPro"/>
</dbReference>
<dbReference type="EC" id="3.4.21.89" evidence="4 7"/>
<evidence type="ECO:0000259" key="9">
    <source>
        <dbReference type="Pfam" id="PF10502"/>
    </source>
</evidence>
<dbReference type="PROSITE" id="PS00761">
    <property type="entry name" value="SPASE_I_3"/>
    <property type="match status" value="1"/>
</dbReference>
<dbReference type="RefSeq" id="WP_242952433.1">
    <property type="nucleotide sequence ID" value="NZ_FRFD01000014.1"/>
</dbReference>
<feature type="active site" evidence="6">
    <location>
        <position position="81"/>
    </location>
</feature>
<dbReference type="Gene3D" id="2.10.109.10">
    <property type="entry name" value="Umud Fragment, subunit A"/>
    <property type="match status" value="1"/>
</dbReference>
<keyword evidence="7" id="KW-0472">Membrane</keyword>
<sequence>MEQEPKEYADSFAKEANEELADNNGTNEEVQVLDSDVTKEMKKSRRRSIIKDLITYAIIFFVCLYIIPTYVIQKTIVDGPSMEDTLHNGDQLMVEKISYHLDGLKRFDIIVFYPYGRENKEYYVKRVIGLPGETVQIKGEDIYINDKKISEHYGKEPITKAGIAANPITLAEDEYFVMGDNREVSFDSRYEEVGPVKKDNIGGKVILRVWPLNKFGLLE</sequence>
<feature type="region of interest" description="Disordered" evidence="8">
    <location>
        <begin position="1"/>
        <end position="28"/>
    </location>
</feature>
<keyword evidence="7" id="KW-1133">Transmembrane helix</keyword>
<dbReference type="PANTHER" id="PTHR43390:SF1">
    <property type="entry name" value="CHLOROPLAST PROCESSING PEPTIDASE"/>
    <property type="match status" value="1"/>
</dbReference>
<proteinExistence type="inferred from homology"/>
<dbReference type="Pfam" id="PF10502">
    <property type="entry name" value="Peptidase_S26"/>
    <property type="match status" value="1"/>
</dbReference>
<name>A0A1M7YLZ5_9FIRM</name>
<comment type="subcellular location">
    <subcellularLocation>
        <location evidence="2">Cell membrane</location>
        <topology evidence="2">Single-pass type II membrane protein</topology>
    </subcellularLocation>
    <subcellularLocation>
        <location evidence="7">Membrane</location>
        <topology evidence="7">Single-pass type II membrane protein</topology>
    </subcellularLocation>
</comment>
<evidence type="ECO:0000256" key="7">
    <source>
        <dbReference type="RuleBase" id="RU362042"/>
    </source>
</evidence>
<evidence type="ECO:0000313" key="10">
    <source>
        <dbReference type="EMBL" id="SHO53612.1"/>
    </source>
</evidence>
<dbReference type="GO" id="GO:0006465">
    <property type="term" value="P:signal peptide processing"/>
    <property type="evidence" value="ECO:0007669"/>
    <property type="project" value="InterPro"/>
</dbReference>
<dbReference type="InterPro" id="IPR036286">
    <property type="entry name" value="LexA/Signal_pep-like_sf"/>
</dbReference>
<feature type="active site" evidence="6">
    <location>
        <position position="125"/>
    </location>
</feature>
<evidence type="ECO:0000256" key="1">
    <source>
        <dbReference type="ARBA" id="ARBA00000677"/>
    </source>
</evidence>
<dbReference type="SUPFAM" id="SSF51306">
    <property type="entry name" value="LexA/Signal peptidase"/>
    <property type="match status" value="1"/>
</dbReference>
<feature type="transmembrane region" description="Helical" evidence="7">
    <location>
        <begin position="53"/>
        <end position="72"/>
    </location>
</feature>
<dbReference type="Proteomes" id="UP000184612">
    <property type="component" value="Unassembled WGS sequence"/>
</dbReference>
<dbReference type="PANTHER" id="PTHR43390">
    <property type="entry name" value="SIGNAL PEPTIDASE I"/>
    <property type="match status" value="1"/>
</dbReference>
<evidence type="ECO:0000256" key="8">
    <source>
        <dbReference type="SAM" id="MobiDB-lite"/>
    </source>
</evidence>
<dbReference type="PRINTS" id="PR00727">
    <property type="entry name" value="LEADERPTASE"/>
</dbReference>
<dbReference type="InterPro" id="IPR000223">
    <property type="entry name" value="Pept_S26A_signal_pept_1"/>
</dbReference>
<keyword evidence="7" id="KW-0645">Protease</keyword>
<evidence type="ECO:0000256" key="5">
    <source>
        <dbReference type="ARBA" id="ARBA00022801"/>
    </source>
</evidence>
<dbReference type="NCBIfam" id="TIGR02227">
    <property type="entry name" value="sigpep_I_bact"/>
    <property type="match status" value="1"/>
</dbReference>